<name>A0A3B0TJ76_9ZZZZ</name>
<protein>
    <recommendedName>
        <fullName evidence="10">T2SS protein K first SAM-like domain-containing protein</fullName>
    </recommendedName>
</protein>
<dbReference type="PANTHER" id="PTHR38831">
    <property type="entry name" value="TYPE II SECRETION SYSTEM PROTEIN K"/>
    <property type="match status" value="1"/>
</dbReference>
<comment type="subcellular location">
    <subcellularLocation>
        <location evidence="1">Cell inner membrane</location>
    </subcellularLocation>
</comment>
<dbReference type="InterPro" id="IPR005628">
    <property type="entry name" value="GspK"/>
</dbReference>
<evidence type="ECO:0000256" key="1">
    <source>
        <dbReference type="ARBA" id="ARBA00004533"/>
    </source>
</evidence>
<keyword evidence="9" id="KW-0472">Membrane</keyword>
<comment type="similarity">
    <text evidence="2">Belongs to the GSP K family.</text>
</comment>
<dbReference type="SUPFAM" id="SSF158544">
    <property type="entry name" value="GspK insert domain-like"/>
    <property type="match status" value="1"/>
</dbReference>
<evidence type="ECO:0000256" key="6">
    <source>
        <dbReference type="ARBA" id="ARBA00022692"/>
    </source>
</evidence>
<dbReference type="EMBL" id="UOEN01000430">
    <property type="protein sequence ID" value="VAW18721.1"/>
    <property type="molecule type" value="Genomic_DNA"/>
</dbReference>
<dbReference type="InterPro" id="IPR049031">
    <property type="entry name" value="T2SSK_SAM-like_1st"/>
</dbReference>
<dbReference type="GO" id="GO:0005886">
    <property type="term" value="C:plasma membrane"/>
    <property type="evidence" value="ECO:0007669"/>
    <property type="project" value="UniProtKB-SubCell"/>
</dbReference>
<proteinExistence type="inferred from homology"/>
<evidence type="ECO:0000256" key="2">
    <source>
        <dbReference type="ARBA" id="ARBA00007246"/>
    </source>
</evidence>
<gene>
    <name evidence="11" type="ORF">MNBD_BACTEROID05-1167</name>
</gene>
<evidence type="ECO:0000256" key="4">
    <source>
        <dbReference type="ARBA" id="ARBA00022475"/>
    </source>
</evidence>
<feature type="non-terminal residue" evidence="11">
    <location>
        <position position="235"/>
    </location>
</feature>
<keyword evidence="3" id="KW-0813">Transport</keyword>
<dbReference type="GO" id="GO:0009306">
    <property type="term" value="P:protein secretion"/>
    <property type="evidence" value="ECO:0007669"/>
    <property type="project" value="InterPro"/>
</dbReference>
<keyword evidence="5" id="KW-0997">Cell inner membrane</keyword>
<evidence type="ECO:0000256" key="7">
    <source>
        <dbReference type="ARBA" id="ARBA00022927"/>
    </source>
</evidence>
<accession>A0A3B0TJ76</accession>
<feature type="domain" description="T2SS protein K first SAM-like" evidence="10">
    <location>
        <begin position="131"/>
        <end position="223"/>
    </location>
</feature>
<keyword evidence="7" id="KW-0653">Protein transport</keyword>
<evidence type="ECO:0000313" key="11">
    <source>
        <dbReference type="EMBL" id="VAW18721.1"/>
    </source>
</evidence>
<dbReference type="PANTHER" id="PTHR38831:SF2">
    <property type="entry name" value="TYPE II SECRETION SYSTEM PROTEIN K"/>
    <property type="match status" value="1"/>
</dbReference>
<dbReference type="Pfam" id="PF21687">
    <property type="entry name" value="T2SSK_1st"/>
    <property type="match status" value="1"/>
</dbReference>
<evidence type="ECO:0000256" key="3">
    <source>
        <dbReference type="ARBA" id="ARBA00022448"/>
    </source>
</evidence>
<reference evidence="11" key="1">
    <citation type="submission" date="2018-06" db="EMBL/GenBank/DDBJ databases">
        <authorList>
            <person name="Zhirakovskaya E."/>
        </authorList>
    </citation>
    <scope>NUCLEOTIDE SEQUENCE</scope>
</reference>
<dbReference type="AlphaFoldDB" id="A0A3B0TJ76"/>
<evidence type="ECO:0000256" key="5">
    <source>
        <dbReference type="ARBA" id="ARBA00022519"/>
    </source>
</evidence>
<evidence type="ECO:0000256" key="8">
    <source>
        <dbReference type="ARBA" id="ARBA00022989"/>
    </source>
</evidence>
<evidence type="ECO:0000256" key="9">
    <source>
        <dbReference type="ARBA" id="ARBA00023136"/>
    </source>
</evidence>
<keyword evidence="8" id="KW-1133">Transmembrane helix</keyword>
<dbReference type="Gene3D" id="1.10.40.60">
    <property type="entry name" value="EpsJ-like"/>
    <property type="match status" value="1"/>
</dbReference>
<keyword evidence="6" id="KW-0812">Transmembrane</keyword>
<sequence length="235" mass="27039">MFKMILQKRQKGSVLILSLWTLSILTVFSVQIGLTIRQRISLIARLENKSQLRYLVSSGVRRAIAALRFDFQRTGSVYTAQAKFYRHNNAGLFRGNKLGNGRNDVSYLSWNSKKKTFEKRFGVEDEEGKININTASMDVMQRLFEDVLSVGQDEARGFAEAIVDWREIGRTQLTGFYSDDYYQNLEFPYDPKNSVFESFDEILFVKGFDDSILERLFPFITIFGDGKVNINTASE</sequence>
<organism evidence="11">
    <name type="scientific">hydrothermal vent metagenome</name>
    <dbReference type="NCBI Taxonomy" id="652676"/>
    <lineage>
        <taxon>unclassified sequences</taxon>
        <taxon>metagenomes</taxon>
        <taxon>ecological metagenomes</taxon>
    </lineage>
</organism>
<evidence type="ECO:0000259" key="10">
    <source>
        <dbReference type="Pfam" id="PF21687"/>
    </source>
</evidence>
<keyword evidence="4" id="KW-1003">Cell membrane</keyword>
<dbReference type="InterPro" id="IPR038072">
    <property type="entry name" value="GspK_central_sf"/>
</dbReference>